<accession>A0ABQ1RD86</accession>
<dbReference type="Pfam" id="PF14534">
    <property type="entry name" value="DUF4440"/>
    <property type="match status" value="1"/>
</dbReference>
<evidence type="ECO:0000259" key="1">
    <source>
        <dbReference type="Pfam" id="PF14534"/>
    </source>
</evidence>
<evidence type="ECO:0000313" key="2">
    <source>
        <dbReference type="EMBL" id="GGD62797.1"/>
    </source>
</evidence>
<evidence type="ECO:0000313" key="3">
    <source>
        <dbReference type="Proteomes" id="UP000614272"/>
    </source>
</evidence>
<comment type="caution">
    <text evidence="2">The sequence shown here is derived from an EMBL/GenBank/DDBJ whole genome shotgun (WGS) entry which is preliminary data.</text>
</comment>
<dbReference type="Gene3D" id="3.10.450.50">
    <property type="match status" value="1"/>
</dbReference>
<name>A0ABQ1RD86_9ALTE</name>
<organism evidence="2 3">
    <name type="scientific">Lacimicrobium alkaliphilum</name>
    <dbReference type="NCBI Taxonomy" id="1526571"/>
    <lineage>
        <taxon>Bacteria</taxon>
        <taxon>Pseudomonadati</taxon>
        <taxon>Pseudomonadota</taxon>
        <taxon>Gammaproteobacteria</taxon>
        <taxon>Alteromonadales</taxon>
        <taxon>Alteromonadaceae</taxon>
        <taxon>Lacimicrobium</taxon>
    </lineage>
</organism>
<dbReference type="EMBL" id="BMGJ01000005">
    <property type="protein sequence ID" value="GGD62797.1"/>
    <property type="molecule type" value="Genomic_DNA"/>
</dbReference>
<protein>
    <recommendedName>
        <fullName evidence="1">DUF4440 domain-containing protein</fullName>
    </recommendedName>
</protein>
<feature type="domain" description="DUF4440" evidence="1">
    <location>
        <begin position="10"/>
        <end position="111"/>
    </location>
</feature>
<keyword evidence="3" id="KW-1185">Reference proteome</keyword>
<dbReference type="SUPFAM" id="SSF54427">
    <property type="entry name" value="NTF2-like"/>
    <property type="match status" value="1"/>
</dbReference>
<sequence>MDNLSEFLIGLELRLHTKEVRSCRDSLNELLADEFREIGASGQYFGKQEVLEHLPEEDGISIEASEFEVRELSHDIVHITYKSNLIGKGGNLIRTSYRTSVWKQSESRWQMVFHQGTVTTLKP</sequence>
<reference evidence="3" key="1">
    <citation type="journal article" date="2019" name="Int. J. Syst. Evol. Microbiol.">
        <title>The Global Catalogue of Microorganisms (GCM) 10K type strain sequencing project: providing services to taxonomists for standard genome sequencing and annotation.</title>
        <authorList>
            <consortium name="The Broad Institute Genomics Platform"/>
            <consortium name="The Broad Institute Genome Sequencing Center for Infectious Disease"/>
            <person name="Wu L."/>
            <person name="Ma J."/>
        </authorList>
    </citation>
    <scope>NUCLEOTIDE SEQUENCE [LARGE SCALE GENOMIC DNA]</scope>
    <source>
        <strain evidence="3">CGMCC 1.12923</strain>
    </source>
</reference>
<dbReference type="InterPro" id="IPR027843">
    <property type="entry name" value="DUF4440"/>
</dbReference>
<gene>
    <name evidence="2" type="ORF">GCM10011357_17620</name>
</gene>
<proteinExistence type="predicted"/>
<dbReference type="InterPro" id="IPR032710">
    <property type="entry name" value="NTF2-like_dom_sf"/>
</dbReference>
<dbReference type="Proteomes" id="UP000614272">
    <property type="component" value="Unassembled WGS sequence"/>
</dbReference>
<dbReference type="RefSeq" id="WP_099033846.1">
    <property type="nucleotide sequence ID" value="NZ_BMGJ01000005.1"/>
</dbReference>